<accession>A0A6J4VHH1</accession>
<name>A0A6J4VHH1_9BACT</name>
<feature type="region of interest" description="Disordered" evidence="1">
    <location>
        <begin position="1"/>
        <end position="42"/>
    </location>
</feature>
<gene>
    <name evidence="2" type="ORF">AVDCRST_MAG19-3805</name>
</gene>
<protein>
    <submittedName>
        <fullName evidence="2">Uncharacterized protein</fullName>
    </submittedName>
</protein>
<evidence type="ECO:0000313" key="2">
    <source>
        <dbReference type="EMBL" id="CAA9578976.1"/>
    </source>
</evidence>
<organism evidence="2">
    <name type="scientific">uncultured Thermomicrobiales bacterium</name>
    <dbReference type="NCBI Taxonomy" id="1645740"/>
    <lineage>
        <taxon>Bacteria</taxon>
        <taxon>Pseudomonadati</taxon>
        <taxon>Thermomicrobiota</taxon>
        <taxon>Thermomicrobia</taxon>
        <taxon>Thermomicrobiales</taxon>
        <taxon>environmental samples</taxon>
    </lineage>
</organism>
<dbReference type="EMBL" id="CADCWL010000205">
    <property type="protein sequence ID" value="CAA9578976.1"/>
    <property type="molecule type" value="Genomic_DNA"/>
</dbReference>
<feature type="compositionally biased region" description="Basic residues" evidence="1">
    <location>
        <begin position="17"/>
        <end position="32"/>
    </location>
</feature>
<reference evidence="2" key="1">
    <citation type="submission" date="2020-02" db="EMBL/GenBank/DDBJ databases">
        <authorList>
            <person name="Meier V. D."/>
        </authorList>
    </citation>
    <scope>NUCLEOTIDE SEQUENCE</scope>
    <source>
        <strain evidence="2">AVDCRST_MAG19</strain>
    </source>
</reference>
<evidence type="ECO:0000256" key="1">
    <source>
        <dbReference type="SAM" id="MobiDB-lite"/>
    </source>
</evidence>
<proteinExistence type="predicted"/>
<dbReference type="AlphaFoldDB" id="A0A6J4VHH1"/>
<sequence length="162" mass="17157">MNGAPRREAVGWTSARRSARRCRRRRRRAGRRRDREDTMDGPSFDKLARLAASGASRRGVLKSAIASALAIAGSGTASVLGAEEAGAARRCKRAGALCTSTRQCCPRETKRLCRVQRNAGNSDTTCCGGAGATCGGKNGDGDDRAPFCCVGFECRGQTCRKA</sequence>